<evidence type="ECO:0000313" key="4">
    <source>
        <dbReference type="RefSeq" id="XP_033785133.1"/>
    </source>
</evidence>
<dbReference type="GeneID" id="117352662"/>
<evidence type="ECO:0000259" key="2">
    <source>
        <dbReference type="Pfam" id="PF13837"/>
    </source>
</evidence>
<sequence length="333" mass="39028">MTYKKRWQPQEVTQLLDAVGRSSGCGQLMSSSREANQMLMQRIRRAMSSPRTPDQLRSKWKALKREFFAVRERRSPGNRPFPYYATMRQIWIKAGRPPYGDRQFSDIRNRVVRTEPQETNSNRRSEAILIPKRTDSERSWSDEERPSTSNEQGEPSRQQDSAPPKRKHAEILPERQQREAQTEPQSVESYIEMLDDDSVNSSPSFSINETTEEEEEEGNDERLENLGMRGKEALISISQLKVDLEYMKKRQARIEDKFEIQSEVMKTQFQVLQNQSQIQYQALQDQNQKQFETLQVQLQAALGVRLKDRPSRSMPRTRGGQKGPIHYFREQGW</sequence>
<evidence type="ECO:0000256" key="1">
    <source>
        <dbReference type="SAM" id="MobiDB-lite"/>
    </source>
</evidence>
<feature type="region of interest" description="Disordered" evidence="1">
    <location>
        <begin position="96"/>
        <end position="221"/>
    </location>
</feature>
<feature type="compositionally biased region" description="Acidic residues" evidence="1">
    <location>
        <begin position="210"/>
        <end position="219"/>
    </location>
</feature>
<feature type="domain" description="Myb/SANT-like DNA-binding" evidence="2">
    <location>
        <begin position="5"/>
        <end position="90"/>
    </location>
</feature>
<feature type="compositionally biased region" description="Basic and acidic residues" evidence="1">
    <location>
        <begin position="103"/>
        <end position="146"/>
    </location>
</feature>
<feature type="compositionally biased region" description="Basic and acidic residues" evidence="1">
    <location>
        <begin position="169"/>
        <end position="181"/>
    </location>
</feature>
<feature type="compositionally biased region" description="Polar residues" evidence="1">
    <location>
        <begin position="199"/>
        <end position="208"/>
    </location>
</feature>
<dbReference type="KEGG" id="gsh:117352662"/>
<dbReference type="Pfam" id="PF13837">
    <property type="entry name" value="Myb_DNA-bind_4"/>
    <property type="match status" value="1"/>
</dbReference>
<protein>
    <submittedName>
        <fullName evidence="4">Accessory gland protein Acp36DE-like</fullName>
    </submittedName>
</protein>
<dbReference type="Proteomes" id="UP000515159">
    <property type="component" value="Chromosome 1"/>
</dbReference>
<feature type="compositionally biased region" description="Polar residues" evidence="1">
    <location>
        <begin position="147"/>
        <end position="161"/>
    </location>
</feature>
<reference evidence="4" key="1">
    <citation type="submission" date="2025-08" db="UniProtKB">
        <authorList>
            <consortium name="RefSeq"/>
        </authorList>
    </citation>
    <scope>IDENTIFICATION</scope>
</reference>
<gene>
    <name evidence="4" type="primary">LOC117352662</name>
</gene>
<keyword evidence="3" id="KW-1185">Reference proteome</keyword>
<dbReference type="InterPro" id="IPR044822">
    <property type="entry name" value="Myb_DNA-bind_4"/>
</dbReference>
<proteinExistence type="predicted"/>
<dbReference type="AlphaFoldDB" id="A0A6P8QD13"/>
<accession>A0A6P8QD13</accession>
<dbReference type="InParanoid" id="A0A6P8QD13"/>
<organism evidence="3 4">
    <name type="scientific">Geotrypetes seraphini</name>
    <name type="common">Gaboon caecilian</name>
    <name type="synonym">Caecilia seraphini</name>
    <dbReference type="NCBI Taxonomy" id="260995"/>
    <lineage>
        <taxon>Eukaryota</taxon>
        <taxon>Metazoa</taxon>
        <taxon>Chordata</taxon>
        <taxon>Craniata</taxon>
        <taxon>Vertebrata</taxon>
        <taxon>Euteleostomi</taxon>
        <taxon>Amphibia</taxon>
        <taxon>Gymnophiona</taxon>
        <taxon>Geotrypetes</taxon>
    </lineage>
</organism>
<evidence type="ECO:0000313" key="3">
    <source>
        <dbReference type="Proteomes" id="UP000515159"/>
    </source>
</evidence>
<dbReference type="OrthoDB" id="9041952at2759"/>
<name>A0A6P8QD13_GEOSA</name>
<dbReference type="RefSeq" id="XP_033785133.1">
    <property type="nucleotide sequence ID" value="XM_033929242.1"/>
</dbReference>